<dbReference type="InterPro" id="IPR027396">
    <property type="entry name" value="DsrEFH-like"/>
</dbReference>
<dbReference type="Pfam" id="PF02635">
    <property type="entry name" value="DsrE"/>
    <property type="match status" value="1"/>
</dbReference>
<sequence length="112" mass="12395">MQNKVILLSTDCWGKGDEALGHTILETFFTLLKQEQERPAAVFCMHRGVMALTEASVVSLQLKELEQLGVPVLACKTCTDYFGVTDKLSAGEVSTMKRFIELSAEHEVFTIA</sequence>
<evidence type="ECO:0000313" key="2">
    <source>
        <dbReference type="Proteomes" id="UP000269097"/>
    </source>
</evidence>
<dbReference type="Proteomes" id="UP000269097">
    <property type="component" value="Chromosome"/>
</dbReference>
<accession>A0A3G3K1M0</accession>
<evidence type="ECO:0000313" key="1">
    <source>
        <dbReference type="EMBL" id="AYQ74444.1"/>
    </source>
</evidence>
<dbReference type="Gene3D" id="3.40.1260.10">
    <property type="entry name" value="DsrEFH-like"/>
    <property type="match status" value="1"/>
</dbReference>
<dbReference type="InterPro" id="IPR003787">
    <property type="entry name" value="Sulphur_relay_DsrE/F-like"/>
</dbReference>
<protein>
    <submittedName>
        <fullName evidence="1">Transcriptional regulator</fullName>
    </submittedName>
</protein>
<dbReference type="EMBL" id="CP033433">
    <property type="protein sequence ID" value="AYQ74444.1"/>
    <property type="molecule type" value="Genomic_DNA"/>
</dbReference>
<organism evidence="1 2">
    <name type="scientific">Cohnella candidum</name>
    <dbReference type="NCBI Taxonomy" id="2674991"/>
    <lineage>
        <taxon>Bacteria</taxon>
        <taxon>Bacillati</taxon>
        <taxon>Bacillota</taxon>
        <taxon>Bacilli</taxon>
        <taxon>Bacillales</taxon>
        <taxon>Paenibacillaceae</taxon>
        <taxon>Cohnella</taxon>
    </lineage>
</organism>
<proteinExistence type="predicted"/>
<gene>
    <name evidence="1" type="ORF">EAV92_18830</name>
</gene>
<keyword evidence="2" id="KW-1185">Reference proteome</keyword>
<dbReference type="SUPFAM" id="SSF75169">
    <property type="entry name" value="DsrEFH-like"/>
    <property type="match status" value="1"/>
</dbReference>
<dbReference type="RefSeq" id="WP_123042525.1">
    <property type="nucleotide sequence ID" value="NZ_CP033433.1"/>
</dbReference>
<reference evidence="1 2" key="1">
    <citation type="submission" date="2018-10" db="EMBL/GenBank/DDBJ databases">
        <title>Genome Sequence of Cohnella sp.</title>
        <authorList>
            <person name="Srinivasan S."/>
            <person name="Kim M.K."/>
        </authorList>
    </citation>
    <scope>NUCLEOTIDE SEQUENCE [LARGE SCALE GENOMIC DNA]</scope>
    <source>
        <strain evidence="1 2">18JY8-7</strain>
    </source>
</reference>
<dbReference type="KEGG" id="coh:EAV92_18830"/>
<name>A0A3G3K1M0_9BACL</name>
<dbReference type="AlphaFoldDB" id="A0A3G3K1M0"/>